<keyword evidence="2" id="KW-1185">Reference proteome</keyword>
<dbReference type="Proteomes" id="UP000886520">
    <property type="component" value="Chromosome 1"/>
</dbReference>
<protein>
    <submittedName>
        <fullName evidence="1">Uncharacterized protein</fullName>
    </submittedName>
</protein>
<dbReference type="EMBL" id="JABFUD020000001">
    <property type="protein sequence ID" value="KAI5084653.1"/>
    <property type="molecule type" value="Genomic_DNA"/>
</dbReference>
<evidence type="ECO:0000313" key="1">
    <source>
        <dbReference type="EMBL" id="KAI5084653.1"/>
    </source>
</evidence>
<organism evidence="1 2">
    <name type="scientific">Adiantum capillus-veneris</name>
    <name type="common">Maidenhair fern</name>
    <dbReference type="NCBI Taxonomy" id="13818"/>
    <lineage>
        <taxon>Eukaryota</taxon>
        <taxon>Viridiplantae</taxon>
        <taxon>Streptophyta</taxon>
        <taxon>Embryophyta</taxon>
        <taxon>Tracheophyta</taxon>
        <taxon>Polypodiopsida</taxon>
        <taxon>Polypodiidae</taxon>
        <taxon>Polypodiales</taxon>
        <taxon>Pteridineae</taxon>
        <taxon>Pteridaceae</taxon>
        <taxon>Vittarioideae</taxon>
        <taxon>Adiantum</taxon>
    </lineage>
</organism>
<evidence type="ECO:0000313" key="2">
    <source>
        <dbReference type="Proteomes" id="UP000886520"/>
    </source>
</evidence>
<gene>
    <name evidence="1" type="ORF">GOP47_0000822</name>
</gene>
<proteinExistence type="predicted"/>
<reference evidence="1" key="1">
    <citation type="submission" date="2021-01" db="EMBL/GenBank/DDBJ databases">
        <title>Adiantum capillus-veneris genome.</title>
        <authorList>
            <person name="Fang Y."/>
            <person name="Liao Q."/>
        </authorList>
    </citation>
    <scope>NUCLEOTIDE SEQUENCE</scope>
    <source>
        <strain evidence="1">H3</strain>
        <tissue evidence="1">Leaf</tissue>
    </source>
</reference>
<name>A0A9D4ZR28_ADICA</name>
<comment type="caution">
    <text evidence="1">The sequence shown here is derived from an EMBL/GenBank/DDBJ whole genome shotgun (WGS) entry which is preliminary data.</text>
</comment>
<sequence length="169" mass="18621">MKKPPFSAVHCSRRLRHESAPSPQASTEATFAQAEAATEATLPPFGLWLLTRPLLYTYCRAQLEPVNRILRKQDLPYVQLGQLVEEGCRVLIGWQEAGDVAGEDIMWAGLCLRHRYVQLKRKGRAAFAQTLGDDAMCLQGFLSALASKGGGLSSWTSTRPHAWAQVQAA</sequence>
<dbReference type="AlphaFoldDB" id="A0A9D4ZR28"/>
<accession>A0A9D4ZR28</accession>